<dbReference type="NCBIfam" id="TIGR02227">
    <property type="entry name" value="sigpep_I_bact"/>
    <property type="match status" value="1"/>
</dbReference>
<evidence type="ECO:0000256" key="1">
    <source>
        <dbReference type="ARBA" id="ARBA00000677"/>
    </source>
</evidence>
<dbReference type="Pfam" id="PF10502">
    <property type="entry name" value="Peptidase_S26"/>
    <property type="match status" value="1"/>
</dbReference>
<feature type="transmembrane region" description="Helical" evidence="6">
    <location>
        <begin position="26"/>
        <end position="48"/>
    </location>
</feature>
<dbReference type="PANTHER" id="PTHR43390">
    <property type="entry name" value="SIGNAL PEPTIDASE I"/>
    <property type="match status" value="1"/>
</dbReference>
<protein>
    <recommendedName>
        <fullName evidence="4 6">Signal peptidase I</fullName>
        <ecNumber evidence="4 6">3.4.21.89</ecNumber>
    </recommendedName>
</protein>
<keyword evidence="5 6" id="KW-0378">Hydrolase</keyword>
<dbReference type="RefSeq" id="WP_176253577.1">
    <property type="nucleotide sequence ID" value="NZ_BAABXL010000001.1"/>
</dbReference>
<dbReference type="Proteomes" id="UP001600894">
    <property type="component" value="Unassembled WGS sequence"/>
</dbReference>
<evidence type="ECO:0000256" key="2">
    <source>
        <dbReference type="ARBA" id="ARBA00004401"/>
    </source>
</evidence>
<evidence type="ECO:0000256" key="4">
    <source>
        <dbReference type="ARBA" id="ARBA00013208"/>
    </source>
</evidence>
<sequence length="193" mass="22051">MSEEMQGRSRRKKEGEDQPFSLKKEIISWLQIIVAAVVIALVLNNFVIANSRVPTGSMENTIMSRSRVIGSRLAYLKDDPQRGDIVIFHYPDDESIYYVKRVIGLPGETVMIEDGKVYINGSDTPLDEPYLAEPMEGSYGPYTVPEGCYFMLGDNRNNSRDARFWENKYVKKDKIIAKVLFCYYPISRFGAVK</sequence>
<comment type="subcellular location">
    <subcellularLocation>
        <location evidence="2">Cell membrane</location>
        <topology evidence="2">Single-pass type II membrane protein</topology>
    </subcellularLocation>
    <subcellularLocation>
        <location evidence="6">Membrane</location>
        <topology evidence="6">Single-pass type II membrane protein</topology>
    </subcellularLocation>
</comment>
<accession>A0ABQ0AWU7</accession>
<keyword evidence="9" id="KW-1185">Reference proteome</keyword>
<gene>
    <name evidence="8" type="primary">lepB_1</name>
    <name evidence="8" type="ORF">F130042H8_15650</name>
</gene>
<keyword evidence="6" id="KW-0645">Protease</keyword>
<dbReference type="PANTHER" id="PTHR43390:SF1">
    <property type="entry name" value="CHLOROPLAST PROCESSING PEPTIDASE"/>
    <property type="match status" value="1"/>
</dbReference>
<evidence type="ECO:0000313" key="9">
    <source>
        <dbReference type="Proteomes" id="UP001600894"/>
    </source>
</evidence>
<dbReference type="InterPro" id="IPR036286">
    <property type="entry name" value="LexA/Signal_pep-like_sf"/>
</dbReference>
<feature type="domain" description="Peptidase S26" evidence="7">
    <location>
        <begin position="27"/>
        <end position="184"/>
    </location>
</feature>
<comment type="caution">
    <text evidence="8">The sequence shown here is derived from an EMBL/GenBank/DDBJ whole genome shotgun (WGS) entry which is preliminary data.</text>
</comment>
<evidence type="ECO:0000313" key="8">
    <source>
        <dbReference type="EMBL" id="GAA6268505.1"/>
    </source>
</evidence>
<organism evidence="8 9">
    <name type="scientific">Enterocloster alcoholdehydrogenati</name>
    <dbReference type="NCBI Taxonomy" id="2547410"/>
    <lineage>
        <taxon>Bacteria</taxon>
        <taxon>Bacillati</taxon>
        <taxon>Bacillota</taxon>
        <taxon>Clostridia</taxon>
        <taxon>Lachnospirales</taxon>
        <taxon>Lachnospiraceae</taxon>
        <taxon>Enterocloster</taxon>
    </lineage>
</organism>
<dbReference type="InterPro" id="IPR019533">
    <property type="entry name" value="Peptidase_S26"/>
</dbReference>
<comment type="catalytic activity">
    <reaction evidence="1 6">
        <text>Cleavage of hydrophobic, N-terminal signal or leader sequences from secreted and periplasmic proteins.</text>
        <dbReference type="EC" id="3.4.21.89"/>
    </reaction>
</comment>
<evidence type="ECO:0000256" key="5">
    <source>
        <dbReference type="ARBA" id="ARBA00022801"/>
    </source>
</evidence>
<dbReference type="PROSITE" id="PS00760">
    <property type="entry name" value="SPASE_I_2"/>
    <property type="match status" value="1"/>
</dbReference>
<dbReference type="InterPro" id="IPR000223">
    <property type="entry name" value="Pept_S26A_signal_pept_1"/>
</dbReference>
<dbReference type="SUPFAM" id="SSF51306">
    <property type="entry name" value="LexA/Signal peptidase"/>
    <property type="match status" value="1"/>
</dbReference>
<comment type="similarity">
    <text evidence="3 6">Belongs to the peptidase S26 family.</text>
</comment>
<reference evidence="8 9" key="1">
    <citation type="submission" date="2024-04" db="EMBL/GenBank/DDBJ databases">
        <title>Defined microbial consortia suppress multidrug-resistant proinflammatory Enterobacteriaceae via ecological control.</title>
        <authorList>
            <person name="Furuichi M."/>
            <person name="Kawaguchi T."/>
            <person name="Pust M."/>
            <person name="Yasuma K."/>
            <person name="Plichta D."/>
            <person name="Hasegawa N."/>
            <person name="Ohya T."/>
            <person name="Bhattarai S."/>
            <person name="Sasajima S."/>
            <person name="Aoto Y."/>
            <person name="Tuganbaev T."/>
            <person name="Yaginuma M."/>
            <person name="Ueda M."/>
            <person name="Okahashi N."/>
            <person name="Amafuji K."/>
            <person name="Kiridooshi Y."/>
            <person name="Sugita K."/>
            <person name="Strazar M."/>
            <person name="Skelly A."/>
            <person name="Suda W."/>
            <person name="Hattori M."/>
            <person name="Nakamoto N."/>
            <person name="Caballero S."/>
            <person name="Norman J."/>
            <person name="Olle B."/>
            <person name="Tanoue T."/>
            <person name="Arita M."/>
            <person name="Bucci V."/>
            <person name="Atarashi K."/>
            <person name="Xavier R."/>
            <person name="Honda K."/>
        </authorList>
    </citation>
    <scope>NUCLEOTIDE SEQUENCE [LARGE SCALE GENOMIC DNA]</scope>
    <source>
        <strain evidence="9">f13</strain>
    </source>
</reference>
<keyword evidence="6" id="KW-1133">Transmembrane helix</keyword>
<proteinExistence type="inferred from homology"/>
<dbReference type="Gene3D" id="2.10.109.10">
    <property type="entry name" value="Umud Fragment, subunit A"/>
    <property type="match status" value="1"/>
</dbReference>
<keyword evidence="6" id="KW-0472">Membrane</keyword>
<dbReference type="PRINTS" id="PR00727">
    <property type="entry name" value="LEADERPTASE"/>
</dbReference>
<dbReference type="InterPro" id="IPR019757">
    <property type="entry name" value="Pept_S26A_signal_pept_1_Lys-AS"/>
</dbReference>
<dbReference type="EMBL" id="BAABXL010000001">
    <property type="protein sequence ID" value="GAA6268505.1"/>
    <property type="molecule type" value="Genomic_DNA"/>
</dbReference>
<evidence type="ECO:0000256" key="6">
    <source>
        <dbReference type="RuleBase" id="RU362042"/>
    </source>
</evidence>
<evidence type="ECO:0000259" key="7">
    <source>
        <dbReference type="Pfam" id="PF10502"/>
    </source>
</evidence>
<name>A0ABQ0AWU7_9FIRM</name>
<evidence type="ECO:0000256" key="3">
    <source>
        <dbReference type="ARBA" id="ARBA00009370"/>
    </source>
</evidence>
<dbReference type="CDD" id="cd06530">
    <property type="entry name" value="S26_SPase_I"/>
    <property type="match status" value="1"/>
</dbReference>
<keyword evidence="6" id="KW-0812">Transmembrane</keyword>
<dbReference type="EC" id="3.4.21.89" evidence="4 6"/>